<dbReference type="PANTHER" id="PTHR24104">
    <property type="entry name" value="E3 UBIQUITIN-PROTEIN LIGASE NHLRC1-RELATED"/>
    <property type="match status" value="1"/>
</dbReference>
<dbReference type="OrthoDB" id="9799230at2"/>
<evidence type="ECO:0000256" key="4">
    <source>
        <dbReference type="SAM" id="SignalP"/>
    </source>
</evidence>
<feature type="transmembrane region" description="Helical" evidence="3">
    <location>
        <begin position="573"/>
        <end position="598"/>
    </location>
</feature>
<evidence type="ECO:0000256" key="2">
    <source>
        <dbReference type="PROSITE-ProRule" id="PRU00504"/>
    </source>
</evidence>
<feature type="repeat" description="NHL" evidence="2">
    <location>
        <begin position="107"/>
        <end position="137"/>
    </location>
</feature>
<dbReference type="InterPro" id="IPR050952">
    <property type="entry name" value="TRIM-NHL_E3_ligases"/>
</dbReference>
<evidence type="ECO:0000256" key="3">
    <source>
        <dbReference type="SAM" id="Phobius"/>
    </source>
</evidence>
<dbReference type="SUPFAM" id="SSF48452">
    <property type="entry name" value="TPR-like"/>
    <property type="match status" value="1"/>
</dbReference>
<keyword evidence="6" id="KW-1185">Reference proteome</keyword>
<evidence type="ECO:0000313" key="6">
    <source>
        <dbReference type="Proteomes" id="UP000182149"/>
    </source>
</evidence>
<feature type="signal peptide" evidence="4">
    <location>
        <begin position="1"/>
        <end position="29"/>
    </location>
</feature>
<feature type="chain" id="PRO_5038924878" evidence="4">
    <location>
        <begin position="30"/>
        <end position="683"/>
    </location>
</feature>
<dbReference type="Gene3D" id="1.25.40.10">
    <property type="entry name" value="Tetratricopeptide repeat domain"/>
    <property type="match status" value="1"/>
</dbReference>
<dbReference type="STRING" id="328396.RU93_GL001944"/>
<protein>
    <submittedName>
        <fullName evidence="5">NHL repeat protein</fullName>
    </submittedName>
</protein>
<comment type="caution">
    <text evidence="5">The sequence shown here is derived from an EMBL/GenBank/DDBJ whole genome shotgun (WGS) entry which is preliminary data.</text>
</comment>
<feature type="transmembrane region" description="Helical" evidence="3">
    <location>
        <begin position="638"/>
        <end position="662"/>
    </location>
</feature>
<dbReference type="AlphaFoldDB" id="A0A1L8QTA4"/>
<dbReference type="Proteomes" id="UP000182149">
    <property type="component" value="Unassembled WGS sequence"/>
</dbReference>
<feature type="transmembrane region" description="Helical" evidence="3">
    <location>
        <begin position="506"/>
        <end position="525"/>
    </location>
</feature>
<dbReference type="RefSeq" id="WP_071874652.1">
    <property type="nucleotide sequence ID" value="NZ_JBHSHF010000021.1"/>
</dbReference>
<dbReference type="EMBL" id="JXKD01000006">
    <property type="protein sequence ID" value="OJG10731.1"/>
    <property type="molecule type" value="Genomic_DNA"/>
</dbReference>
<dbReference type="SUPFAM" id="SSF63825">
    <property type="entry name" value="YWTD domain"/>
    <property type="match status" value="1"/>
</dbReference>
<evidence type="ECO:0000256" key="1">
    <source>
        <dbReference type="ARBA" id="ARBA00022737"/>
    </source>
</evidence>
<dbReference type="PROSITE" id="PS51125">
    <property type="entry name" value="NHL"/>
    <property type="match status" value="1"/>
</dbReference>
<feature type="transmembrane region" description="Helical" evidence="3">
    <location>
        <begin position="537"/>
        <end position="561"/>
    </location>
</feature>
<keyword evidence="1" id="KW-0677">Repeat</keyword>
<keyword evidence="3" id="KW-0472">Membrane</keyword>
<sequence>MKVHKIYQQIIPSLVLFFFLLGNTVETVADDVFKTFTENGYSEMVQTQDAYLAKNTISVFDGQTFNKPMDMKFGIHDEIYVADSGNNRIVVLTKEGELIRIIKNELFAHPTGIYINDQGHLYVADDAANKVFVLDEKDEVIHIFEKPNVLSFGEKAPFSPTKVTVDSRGNAYVLSRGNNNGLIILNKDVEGEFLGYFAPNATSNSLLTTFRKMIFSEEQLDKMLGTTPDSATNLNIDSQGLIYTITPNEKSKNVIKKLNMGGINLLKGNYVYFPSSLAIGEIDNIFTIGEDGYIYEYTSEGEFLFMFGGKDDGKQRRGLIGKGSGILVDSDGSVYTLDEKKNEIQTFIPTQFSQTLHEALALYQKGRYEESKEPWSEVLRMNSQFDFASLGLGQAYFKEENYSQAMVTFRDAKDKVGYSDSFWEIRNIWIRNNVIKILAIVLILVMIVYLFKIFGHRFKWTRIVSNQWNKLLSFRLVQQIRFLKYYMLHPLDGAYGIKKEFKTSNLSTAITAIIALFILIMNKYFTGFIFSTVREGTYTLFADIIFAVVIFSAVIISTYLICTITDGSASFKFLFHGFIYSLAPYLLIKPFVIFASNILTLNEVFLLTFTNAIIYVWMAVLFFLTIKELNEFTVFQTMRTIFLSVFALFIASLALFILYSLFQQLFSFSTSLYGEVVHRIENQ</sequence>
<keyword evidence="3" id="KW-1133">Transmembrane helix</keyword>
<evidence type="ECO:0000313" key="5">
    <source>
        <dbReference type="EMBL" id="OJG10731.1"/>
    </source>
</evidence>
<reference evidence="5 6" key="1">
    <citation type="submission" date="2014-12" db="EMBL/GenBank/DDBJ databases">
        <title>Draft genome sequences of 29 type strains of Enterococci.</title>
        <authorList>
            <person name="Zhong Z."/>
            <person name="Sun Z."/>
            <person name="Liu W."/>
            <person name="Zhang W."/>
            <person name="Zhang H."/>
        </authorList>
    </citation>
    <scope>NUCLEOTIDE SEQUENCE [LARGE SCALE GENOMIC DNA]</scope>
    <source>
        <strain evidence="5 6">DSM 17690</strain>
    </source>
</reference>
<dbReference type="InterPro" id="IPR011042">
    <property type="entry name" value="6-blade_b-propeller_TolB-like"/>
</dbReference>
<keyword evidence="3" id="KW-0812">Transmembrane</keyword>
<dbReference type="InterPro" id="IPR001258">
    <property type="entry name" value="NHL_repeat"/>
</dbReference>
<organism evidence="5 6">
    <name type="scientific">Enterococcus aquimarinus</name>
    <dbReference type="NCBI Taxonomy" id="328396"/>
    <lineage>
        <taxon>Bacteria</taxon>
        <taxon>Bacillati</taxon>
        <taxon>Bacillota</taxon>
        <taxon>Bacilli</taxon>
        <taxon>Lactobacillales</taxon>
        <taxon>Enterococcaceae</taxon>
        <taxon>Enterococcus</taxon>
    </lineage>
</organism>
<dbReference type="GO" id="GO:0008270">
    <property type="term" value="F:zinc ion binding"/>
    <property type="evidence" value="ECO:0007669"/>
    <property type="project" value="UniProtKB-KW"/>
</dbReference>
<feature type="transmembrane region" description="Helical" evidence="3">
    <location>
        <begin position="604"/>
        <end position="626"/>
    </location>
</feature>
<accession>A0A1L8QTA4</accession>
<name>A0A1L8QTA4_9ENTE</name>
<keyword evidence="4" id="KW-0732">Signal</keyword>
<dbReference type="InterPro" id="IPR011990">
    <property type="entry name" value="TPR-like_helical_dom_sf"/>
</dbReference>
<dbReference type="CDD" id="cd05819">
    <property type="entry name" value="NHL"/>
    <property type="match status" value="1"/>
</dbReference>
<feature type="transmembrane region" description="Helical" evidence="3">
    <location>
        <begin position="434"/>
        <end position="454"/>
    </location>
</feature>
<proteinExistence type="predicted"/>
<dbReference type="PANTHER" id="PTHR24104:SF25">
    <property type="entry name" value="PROTEIN LIN-41"/>
    <property type="match status" value="1"/>
</dbReference>
<gene>
    <name evidence="5" type="ORF">RU93_GL001944</name>
</gene>
<dbReference type="Gene3D" id="2.120.10.30">
    <property type="entry name" value="TolB, C-terminal domain"/>
    <property type="match status" value="2"/>
</dbReference>